<keyword evidence="1" id="KW-0489">Methyltransferase</keyword>
<dbReference type="GO" id="GO:0008171">
    <property type="term" value="F:O-methyltransferase activity"/>
    <property type="evidence" value="ECO:0007669"/>
    <property type="project" value="InterPro"/>
</dbReference>
<evidence type="ECO:0000256" key="3">
    <source>
        <dbReference type="ARBA" id="ARBA00022691"/>
    </source>
</evidence>
<name>A0A317T2X3_9CHLB</name>
<dbReference type="Gene3D" id="3.40.50.150">
    <property type="entry name" value="Vaccinia Virus protein VP39"/>
    <property type="match status" value="1"/>
</dbReference>
<accession>A0A317T2X3</accession>
<evidence type="ECO:0000256" key="1">
    <source>
        <dbReference type="ARBA" id="ARBA00022603"/>
    </source>
</evidence>
<evidence type="ECO:0000313" key="6">
    <source>
        <dbReference type="Proteomes" id="UP000246278"/>
    </source>
</evidence>
<proteinExistence type="predicted"/>
<evidence type="ECO:0000313" key="5">
    <source>
        <dbReference type="EMBL" id="PWW81048.1"/>
    </source>
</evidence>
<gene>
    <name evidence="5" type="ORF">CR164_12340</name>
</gene>
<keyword evidence="2" id="KW-0808">Transferase</keyword>
<dbReference type="CDD" id="cd02440">
    <property type="entry name" value="AdoMet_MTases"/>
    <property type="match status" value="1"/>
</dbReference>
<evidence type="ECO:0000259" key="4">
    <source>
        <dbReference type="Pfam" id="PF00891"/>
    </source>
</evidence>
<dbReference type="OrthoDB" id="582216at2"/>
<dbReference type="PROSITE" id="PS51683">
    <property type="entry name" value="SAM_OMT_II"/>
    <property type="match status" value="1"/>
</dbReference>
<dbReference type="InterPro" id="IPR016461">
    <property type="entry name" value="COMT-like"/>
</dbReference>
<sequence>MEKDMNMQKPEHDFSGIESVLIDGIASRLFMESVRVKLFDIMESPVTPDQISRHVPLDGPILQALLDFLKARKLVVNSDGCYVNSSQAAEFLVSSSPFYQGNILEMQEQIGDSACSAMRAFLRDRPVRNHEGDYGKKMSSTGNMNFLLGPAQFAMRGTLQDAVAFIVDLPQFMSAKKMCDIGGNHGHYTTALLDRNPSLSAVIADIPKITSLIEPGFQNSDYRDRISVLPFDLRRDMLPEQAYDLVLSSFVLHIFVENFHETIKKIAGALKSGGVFVTQNMDPGTQYGRQKEKTVREVTTKMLGYPTHFLNQELLEDALREAGFADYRVQRTGSDKSSYILAAVKQ</sequence>
<keyword evidence="3" id="KW-0949">S-adenosyl-L-methionine</keyword>
<protein>
    <recommendedName>
        <fullName evidence="4">O-methyltransferase C-terminal domain-containing protein</fullName>
    </recommendedName>
</protein>
<dbReference type="InterPro" id="IPR029063">
    <property type="entry name" value="SAM-dependent_MTases_sf"/>
</dbReference>
<dbReference type="InterPro" id="IPR001077">
    <property type="entry name" value="COMT_C"/>
</dbReference>
<feature type="domain" description="O-methyltransferase C-terminal" evidence="4">
    <location>
        <begin position="168"/>
        <end position="294"/>
    </location>
</feature>
<dbReference type="Pfam" id="PF00891">
    <property type="entry name" value="Methyltransf_2"/>
    <property type="match status" value="1"/>
</dbReference>
<reference evidence="6" key="1">
    <citation type="submission" date="2017-10" db="EMBL/GenBank/DDBJ databases">
        <authorList>
            <person name="Gaisin V.A."/>
            <person name="Rysina M.S."/>
            <person name="Grouzdev D.S."/>
        </authorList>
    </citation>
    <scope>NUCLEOTIDE SEQUENCE [LARGE SCALE GENOMIC DNA]</scope>
    <source>
        <strain evidence="6">V1</strain>
    </source>
</reference>
<dbReference type="SUPFAM" id="SSF53335">
    <property type="entry name" value="S-adenosyl-L-methionine-dependent methyltransferases"/>
    <property type="match status" value="1"/>
</dbReference>
<dbReference type="AlphaFoldDB" id="A0A317T2X3"/>
<dbReference type="Gene3D" id="1.10.10.10">
    <property type="entry name" value="Winged helix-like DNA-binding domain superfamily/Winged helix DNA-binding domain"/>
    <property type="match status" value="1"/>
</dbReference>
<comment type="caution">
    <text evidence="5">The sequence shown here is derived from an EMBL/GenBank/DDBJ whole genome shotgun (WGS) entry which is preliminary data.</text>
</comment>
<keyword evidence="6" id="KW-1185">Reference proteome</keyword>
<evidence type="ECO:0000256" key="2">
    <source>
        <dbReference type="ARBA" id="ARBA00022679"/>
    </source>
</evidence>
<dbReference type="GO" id="GO:0032259">
    <property type="term" value="P:methylation"/>
    <property type="evidence" value="ECO:0007669"/>
    <property type="project" value="UniProtKB-KW"/>
</dbReference>
<organism evidence="5 6">
    <name type="scientific">Prosthecochloris marina</name>
    <dbReference type="NCBI Taxonomy" id="2017681"/>
    <lineage>
        <taxon>Bacteria</taxon>
        <taxon>Pseudomonadati</taxon>
        <taxon>Chlorobiota</taxon>
        <taxon>Chlorobiia</taxon>
        <taxon>Chlorobiales</taxon>
        <taxon>Chlorobiaceae</taxon>
        <taxon>Prosthecochloris</taxon>
    </lineage>
</organism>
<dbReference type="PANTHER" id="PTHR43861">
    <property type="entry name" value="TRANS-ACONITATE 2-METHYLTRANSFERASE-RELATED"/>
    <property type="match status" value="1"/>
</dbReference>
<dbReference type="EMBL" id="PDNZ01000011">
    <property type="protein sequence ID" value="PWW81048.1"/>
    <property type="molecule type" value="Genomic_DNA"/>
</dbReference>
<dbReference type="InterPro" id="IPR036388">
    <property type="entry name" value="WH-like_DNA-bd_sf"/>
</dbReference>
<dbReference type="Proteomes" id="UP000246278">
    <property type="component" value="Unassembled WGS sequence"/>
</dbReference>